<protein>
    <submittedName>
        <fullName evidence="1">Uncharacterized protein</fullName>
    </submittedName>
</protein>
<dbReference type="Proteomes" id="UP000278907">
    <property type="component" value="Unassembled WGS sequence"/>
</dbReference>
<gene>
    <name evidence="1" type="ORF">D7Y13_08905</name>
</gene>
<organism evidence="1 2">
    <name type="scientific">Corallococcus praedator</name>
    <dbReference type="NCBI Taxonomy" id="2316724"/>
    <lineage>
        <taxon>Bacteria</taxon>
        <taxon>Pseudomonadati</taxon>
        <taxon>Myxococcota</taxon>
        <taxon>Myxococcia</taxon>
        <taxon>Myxococcales</taxon>
        <taxon>Cystobacterineae</taxon>
        <taxon>Myxococcaceae</taxon>
        <taxon>Corallococcus</taxon>
    </lineage>
</organism>
<dbReference type="EMBL" id="RAWI01000047">
    <property type="protein sequence ID" value="RKI12649.1"/>
    <property type="molecule type" value="Genomic_DNA"/>
</dbReference>
<keyword evidence="2" id="KW-1185">Reference proteome</keyword>
<comment type="caution">
    <text evidence="1">The sequence shown here is derived from an EMBL/GenBank/DDBJ whole genome shotgun (WGS) entry which is preliminary data.</text>
</comment>
<accession>A0ABX9QLL7</accession>
<name>A0ABX9QLL7_9BACT</name>
<reference evidence="1 2" key="1">
    <citation type="submission" date="2018-09" db="EMBL/GenBank/DDBJ databases">
        <authorList>
            <person name="Livingstone P.G."/>
            <person name="Whitworth D.E."/>
        </authorList>
    </citation>
    <scope>NUCLEOTIDE SEQUENCE [LARGE SCALE GENOMIC DNA]</scope>
    <source>
        <strain evidence="1 2">CA031B</strain>
    </source>
</reference>
<proteinExistence type="predicted"/>
<sequence length="328" mass="36426">MEPLLKLTALPGLGAAVAIGLEEALKAAPPTDDTPLALRILHELGGTPDALRAVLTLELERPDFTRRATASLSWLQDEFRRVLHLPWTEPVFGIDLPRMFQGARDVRFAALPQAAQVEVRGDCVTLHEPSYQQLVASISDREELLATAMLYFLHEWVHVQQNIGQKRMVDLLREAAGESTLMQLDLSADHAAAQLTRRVEPRWNLAWLKGLQSRSLLSYPAGRGHTTASRGRKTTRFISLRLDYLVRTASRTPGWFSKLGEGYVFVDLSPGGGAMFLLVSGPPLSVVDHTRLSSEQAAFLTAIMDEREEKGDRLTDLDALLRISFRVS</sequence>
<evidence type="ECO:0000313" key="1">
    <source>
        <dbReference type="EMBL" id="RKI12649.1"/>
    </source>
</evidence>
<evidence type="ECO:0000313" key="2">
    <source>
        <dbReference type="Proteomes" id="UP000278907"/>
    </source>
</evidence>